<evidence type="ECO:0000256" key="3">
    <source>
        <dbReference type="ARBA" id="ARBA00022960"/>
    </source>
</evidence>
<evidence type="ECO:0000256" key="5">
    <source>
        <dbReference type="SAM" id="Phobius"/>
    </source>
</evidence>
<keyword evidence="3" id="KW-0133">Cell shape</keyword>
<dbReference type="InterPro" id="IPR042175">
    <property type="entry name" value="Cell/Rod_MreC_2"/>
</dbReference>
<dbReference type="Gene3D" id="2.40.10.350">
    <property type="entry name" value="Rod shape-determining protein MreC, domain 2"/>
    <property type="match status" value="1"/>
</dbReference>
<proteinExistence type="inferred from homology"/>
<dbReference type="GO" id="GO:0008360">
    <property type="term" value="P:regulation of cell shape"/>
    <property type="evidence" value="ECO:0007669"/>
    <property type="project" value="UniProtKB-KW"/>
</dbReference>
<dbReference type="InterPro" id="IPR007221">
    <property type="entry name" value="MreC"/>
</dbReference>
<reference evidence="7" key="1">
    <citation type="journal article" date="2022" name="ISME J.">
        <title>A general approach to explore prokaryotic protein glycosylation reveals the unique surface layer modulation of an anammox bacterium.</title>
        <authorList>
            <person name="Pabst M."/>
            <person name="Grouzdev D.S."/>
            <person name="Lawson C.E."/>
            <person name="Kleikamp H.B.C."/>
            <person name="de Ram C."/>
            <person name="Louwen R."/>
            <person name="Lin Y.M."/>
            <person name="Lucker S."/>
            <person name="van Loosdrecht M.C.M."/>
            <person name="Laureni M."/>
        </authorList>
    </citation>
    <scope>NUCLEOTIDE SEQUENCE</scope>
    <source>
        <strain evidence="7">BROCD043</strain>
    </source>
</reference>
<evidence type="ECO:0000256" key="2">
    <source>
        <dbReference type="ARBA" id="ARBA00013855"/>
    </source>
</evidence>
<evidence type="ECO:0000256" key="1">
    <source>
        <dbReference type="ARBA" id="ARBA00009369"/>
    </source>
</evidence>
<accession>A0A952DVA9</accession>
<keyword evidence="5" id="KW-1133">Transmembrane helix</keyword>
<keyword evidence="5" id="KW-0472">Membrane</keyword>
<dbReference type="InterPro" id="IPR042177">
    <property type="entry name" value="Cell/Rod_1"/>
</dbReference>
<evidence type="ECO:0000313" key="8">
    <source>
        <dbReference type="Proteomes" id="UP000781173"/>
    </source>
</evidence>
<dbReference type="AlphaFoldDB" id="A0A952DVA9"/>
<evidence type="ECO:0000259" key="6">
    <source>
        <dbReference type="Pfam" id="PF04085"/>
    </source>
</evidence>
<gene>
    <name evidence="7" type="ORF">H3C67_00550</name>
</gene>
<dbReference type="EMBL" id="JACFOF010000001">
    <property type="protein sequence ID" value="MBW7953265.1"/>
    <property type="molecule type" value="Genomic_DNA"/>
</dbReference>
<sequence>MKNKGNLLNPAHIVAGTIASFLLILFSLAGTFNGIRIVITSVTQGLLADSTSFFQGIDKEINFFSSLAEVRTENDLLREQSLKIESDNAKLLIEVNELRAITKQLQFDLAFDIIPARVIMYDRTKVGELVINKGSESDLKIGDIAIIDNFALGEIIETEVGNSRIRLLTSPESVVPVIGINSSTKGLVKGELGIGMLLTEVLIENELQQGELLITSGLNNKYPYGLNIGRIGSITSVESELTKTARVESLVEFNNLEKLFIIKQRQ</sequence>
<dbReference type="Pfam" id="PF04085">
    <property type="entry name" value="MreC"/>
    <property type="match status" value="1"/>
</dbReference>
<dbReference type="PIRSF" id="PIRSF038471">
    <property type="entry name" value="MreC"/>
    <property type="match status" value="1"/>
</dbReference>
<dbReference type="Proteomes" id="UP000781173">
    <property type="component" value="Unassembled WGS sequence"/>
</dbReference>
<evidence type="ECO:0000256" key="4">
    <source>
        <dbReference type="ARBA" id="ARBA00032089"/>
    </source>
</evidence>
<keyword evidence="5" id="KW-0812">Transmembrane</keyword>
<evidence type="ECO:0000313" key="7">
    <source>
        <dbReference type="EMBL" id="MBW7953265.1"/>
    </source>
</evidence>
<dbReference type="PANTHER" id="PTHR34138:SF1">
    <property type="entry name" value="CELL SHAPE-DETERMINING PROTEIN MREC"/>
    <property type="match status" value="1"/>
</dbReference>
<feature type="domain" description="Rod shape-determining protein MreC beta-barrel core" evidence="6">
    <location>
        <begin position="128"/>
        <end position="263"/>
    </location>
</feature>
<name>A0A952DVA9_9BACT</name>
<dbReference type="Gene3D" id="2.40.10.340">
    <property type="entry name" value="Rod shape-determining protein MreC, domain 1"/>
    <property type="match status" value="1"/>
</dbReference>
<comment type="caution">
    <text evidence="7">The sequence shown here is derived from an EMBL/GenBank/DDBJ whole genome shotgun (WGS) entry which is preliminary data.</text>
</comment>
<dbReference type="GO" id="GO:0005886">
    <property type="term" value="C:plasma membrane"/>
    <property type="evidence" value="ECO:0007669"/>
    <property type="project" value="TreeGrafter"/>
</dbReference>
<protein>
    <recommendedName>
        <fullName evidence="2">Cell shape-determining protein MreC</fullName>
    </recommendedName>
    <alternativeName>
        <fullName evidence="4">Cell shape protein MreC</fullName>
    </alternativeName>
</protein>
<comment type="similarity">
    <text evidence="1">Belongs to the MreC family.</text>
</comment>
<feature type="transmembrane region" description="Helical" evidence="5">
    <location>
        <begin position="12"/>
        <end position="32"/>
    </location>
</feature>
<dbReference type="InterPro" id="IPR055342">
    <property type="entry name" value="MreC_beta-barrel_core"/>
</dbReference>
<organism evidence="7 8">
    <name type="scientific">Candidatus Dojkabacteria bacterium</name>
    <dbReference type="NCBI Taxonomy" id="2099670"/>
    <lineage>
        <taxon>Bacteria</taxon>
        <taxon>Candidatus Dojkabacteria</taxon>
    </lineage>
</organism>
<dbReference type="PANTHER" id="PTHR34138">
    <property type="entry name" value="CELL SHAPE-DETERMINING PROTEIN MREC"/>
    <property type="match status" value="1"/>
</dbReference>